<dbReference type="AlphaFoldDB" id="W1PL39"/>
<dbReference type="Gramene" id="ERN08396">
    <property type="protein sequence ID" value="ERN08396"/>
    <property type="gene ID" value="AMTR_s00148p00081640"/>
</dbReference>
<evidence type="ECO:0000313" key="1">
    <source>
        <dbReference type="EMBL" id="ERN08396.1"/>
    </source>
</evidence>
<dbReference type="EMBL" id="KI393463">
    <property type="protein sequence ID" value="ERN08396.1"/>
    <property type="molecule type" value="Genomic_DNA"/>
</dbReference>
<dbReference type="Proteomes" id="UP000017836">
    <property type="component" value="Unassembled WGS sequence"/>
</dbReference>
<reference evidence="2" key="1">
    <citation type="journal article" date="2013" name="Science">
        <title>The Amborella genome and the evolution of flowering plants.</title>
        <authorList>
            <consortium name="Amborella Genome Project"/>
        </authorList>
    </citation>
    <scope>NUCLEOTIDE SEQUENCE [LARGE SCALE GENOMIC DNA]</scope>
</reference>
<evidence type="ECO:0000313" key="2">
    <source>
        <dbReference type="Proteomes" id="UP000017836"/>
    </source>
</evidence>
<proteinExistence type="predicted"/>
<dbReference type="HOGENOM" id="CLU_1268445_0_0_1"/>
<name>W1PL39_AMBTC</name>
<gene>
    <name evidence="1" type="ORF">AMTR_s00148p00081640</name>
</gene>
<accession>W1PL39</accession>
<keyword evidence="2" id="KW-1185">Reference proteome</keyword>
<protein>
    <submittedName>
        <fullName evidence="1">Uncharacterized protein</fullName>
    </submittedName>
</protein>
<sequence length="218" mass="22981">MLLISEIEDDTCPLTSDPKLPSSLSPPFATPFTHPIHVAPRPSSCHVTPLSSPPLVALLSAPSQLFLLVYNSPQHVILGSSYSFVCPVLLSFVTALHHSSAHPEEPDQPPPCPPFLGPSPTSCHPLSFPLPPSTLRLSPTQWPSPLATLPNPNPAIDGLPSAPLLFSQPPLPLGHIALSTPTELLPASPSFSGPLSTSDDYHSRPAPCPVVLHSIATC</sequence>
<organism evidence="1 2">
    <name type="scientific">Amborella trichopoda</name>
    <dbReference type="NCBI Taxonomy" id="13333"/>
    <lineage>
        <taxon>Eukaryota</taxon>
        <taxon>Viridiplantae</taxon>
        <taxon>Streptophyta</taxon>
        <taxon>Embryophyta</taxon>
        <taxon>Tracheophyta</taxon>
        <taxon>Spermatophyta</taxon>
        <taxon>Magnoliopsida</taxon>
        <taxon>Amborellales</taxon>
        <taxon>Amborellaceae</taxon>
        <taxon>Amborella</taxon>
    </lineage>
</organism>